<dbReference type="HOGENOM" id="CLU_1148724_0_0_1"/>
<feature type="compositionally biased region" description="Gly residues" evidence="1">
    <location>
        <begin position="83"/>
        <end position="94"/>
    </location>
</feature>
<evidence type="ECO:0000313" key="2">
    <source>
        <dbReference type="EnsemblPlants" id="OBART02G20760.1"/>
    </source>
</evidence>
<sequence>MTAEGSSSLVIEIPGIRGFDPARRGGEVVAELGAAEVTEKALELRAARGGGVDVVMLLRHRRRQRRRRRRARCQRHRRHPRRGGGNAGTATGGRGRCKNRRRACPELTAARSSNFCPLTPYTDSYSPLQNRPTNKGRPTRIEAYKDTDGPAIWATPGITLDTLTPMASSTFNRSDGKPPPPFVGAQRSQDLAFARQPTFRVWTSSCSCAAGGDDDDDVEHRISVTVGIRAVEAATPARPPEA</sequence>
<protein>
    <submittedName>
        <fullName evidence="2">Uncharacterized protein</fullName>
    </submittedName>
</protein>
<feature type="region of interest" description="Disordered" evidence="1">
    <location>
        <begin position="61"/>
        <end position="99"/>
    </location>
</feature>
<evidence type="ECO:0000256" key="1">
    <source>
        <dbReference type="SAM" id="MobiDB-lite"/>
    </source>
</evidence>
<accession>A0A0D3F6G7</accession>
<proteinExistence type="predicted"/>
<dbReference type="AlphaFoldDB" id="A0A0D3F6G7"/>
<dbReference type="EnsemblPlants" id="OBART02G20760.1">
    <property type="protein sequence ID" value="OBART02G20760.1"/>
    <property type="gene ID" value="OBART02G20760"/>
</dbReference>
<dbReference type="Gramene" id="OBART02G20760.1">
    <property type="protein sequence ID" value="OBART02G20760.1"/>
    <property type="gene ID" value="OBART02G20760"/>
</dbReference>
<dbReference type="PaxDb" id="65489-OBART02G20760.1"/>
<reference evidence="2" key="2">
    <citation type="submission" date="2015-03" db="UniProtKB">
        <authorList>
            <consortium name="EnsemblPlants"/>
        </authorList>
    </citation>
    <scope>IDENTIFICATION</scope>
</reference>
<keyword evidence="3" id="KW-1185">Reference proteome</keyword>
<evidence type="ECO:0000313" key="3">
    <source>
        <dbReference type="Proteomes" id="UP000026960"/>
    </source>
</evidence>
<name>A0A0D3F6G7_9ORYZ</name>
<organism evidence="2">
    <name type="scientific">Oryza barthii</name>
    <dbReference type="NCBI Taxonomy" id="65489"/>
    <lineage>
        <taxon>Eukaryota</taxon>
        <taxon>Viridiplantae</taxon>
        <taxon>Streptophyta</taxon>
        <taxon>Embryophyta</taxon>
        <taxon>Tracheophyta</taxon>
        <taxon>Spermatophyta</taxon>
        <taxon>Magnoliopsida</taxon>
        <taxon>Liliopsida</taxon>
        <taxon>Poales</taxon>
        <taxon>Poaceae</taxon>
        <taxon>BOP clade</taxon>
        <taxon>Oryzoideae</taxon>
        <taxon>Oryzeae</taxon>
        <taxon>Oryzinae</taxon>
        <taxon>Oryza</taxon>
    </lineage>
</organism>
<feature type="compositionally biased region" description="Basic residues" evidence="1">
    <location>
        <begin position="61"/>
        <end position="82"/>
    </location>
</feature>
<reference evidence="2" key="1">
    <citation type="journal article" date="2009" name="Rice">
        <title>De Novo Next Generation Sequencing of Plant Genomes.</title>
        <authorList>
            <person name="Rounsley S."/>
            <person name="Marri P.R."/>
            <person name="Yu Y."/>
            <person name="He R."/>
            <person name="Sisneros N."/>
            <person name="Goicoechea J.L."/>
            <person name="Lee S.J."/>
            <person name="Angelova A."/>
            <person name="Kudrna D."/>
            <person name="Luo M."/>
            <person name="Affourtit J."/>
            <person name="Desany B."/>
            <person name="Knight J."/>
            <person name="Niazi F."/>
            <person name="Egholm M."/>
            <person name="Wing R.A."/>
        </authorList>
    </citation>
    <scope>NUCLEOTIDE SEQUENCE [LARGE SCALE GENOMIC DNA]</scope>
    <source>
        <strain evidence="2">cv. IRGC 105608</strain>
    </source>
</reference>
<dbReference type="Proteomes" id="UP000026960">
    <property type="component" value="Chromosome 2"/>
</dbReference>